<dbReference type="Proteomes" id="UP000298327">
    <property type="component" value="Unassembled WGS sequence"/>
</dbReference>
<dbReference type="AlphaFoldDB" id="A0A4Y9ZCU2"/>
<feature type="compositionally biased region" description="Polar residues" evidence="1">
    <location>
        <begin position="32"/>
        <end position="43"/>
    </location>
</feature>
<dbReference type="OrthoDB" id="10672238at2759"/>
<organism evidence="2 3">
    <name type="scientific">Dentipellis fragilis</name>
    <dbReference type="NCBI Taxonomy" id="205917"/>
    <lineage>
        <taxon>Eukaryota</taxon>
        <taxon>Fungi</taxon>
        <taxon>Dikarya</taxon>
        <taxon>Basidiomycota</taxon>
        <taxon>Agaricomycotina</taxon>
        <taxon>Agaricomycetes</taxon>
        <taxon>Russulales</taxon>
        <taxon>Hericiaceae</taxon>
        <taxon>Dentipellis</taxon>
    </lineage>
</organism>
<feature type="region of interest" description="Disordered" evidence="1">
    <location>
        <begin position="1"/>
        <end position="100"/>
    </location>
</feature>
<proteinExistence type="predicted"/>
<reference evidence="2 3" key="1">
    <citation type="submission" date="2019-02" db="EMBL/GenBank/DDBJ databases">
        <title>Genome sequencing of the rare red list fungi Dentipellis fragilis.</title>
        <authorList>
            <person name="Buettner E."/>
            <person name="Kellner H."/>
        </authorList>
    </citation>
    <scope>NUCLEOTIDE SEQUENCE [LARGE SCALE GENOMIC DNA]</scope>
    <source>
        <strain evidence="2 3">DSM 105465</strain>
    </source>
</reference>
<evidence type="ECO:0000313" key="2">
    <source>
        <dbReference type="EMBL" id="TFY71621.1"/>
    </source>
</evidence>
<name>A0A4Y9ZCU2_9AGAM</name>
<sequence>MSASKRFRCQGELSPPGTRTLRQHAGPPLQRAGTQSDAMSPRNTPVHMVLRGKRAHFPDSRRRAVDGPQSTRTDALDSHTGVFKPPPSLNPRDDVPNRLEPPLPAQSAPLSLGIRRNICARLPFTPRRHSSSCLQPPRHVLDTQNFLSSPIQAHCILPALEMLALGTKRSAGHRICSKRHFYIIRLCRSHMTQAARISRLSTSRNNAKPDLLVPNQTQTIAESAATSQIPRKPSRQAASLGGLVTPRITFHHHHPGCDSSALPVHTMVCSVDVVRTNFTQYAYARGPAKLASFWRVPALPIRLRRIPSDISITTPPSTPLTGPLRKSFAGRFTVHATRDDSGVRGRWCGNRVEDQVEATTAETNTTKLSRGRTHILRGAYAVTLAIVPSFRLRNLNTARQRCGGERSRGTAFGSGPRAQFIIPNQVDDLKLLAVFELLTAAFEPGTVAYRSHWIGDKVVERGPHQHSGDFLAAQGDRMKTSDRCFPDLTRLISKVISAAKDLRDRAIPVYDPEAAARKRTCNAPLVEIAGTQDLREDFRRKCIQASRSSEELATS</sequence>
<accession>A0A4Y9ZCU2</accession>
<dbReference type="EMBL" id="SEOQ01000043">
    <property type="protein sequence ID" value="TFY71621.1"/>
    <property type="molecule type" value="Genomic_DNA"/>
</dbReference>
<evidence type="ECO:0000256" key="1">
    <source>
        <dbReference type="SAM" id="MobiDB-lite"/>
    </source>
</evidence>
<feature type="compositionally biased region" description="Basic and acidic residues" evidence="1">
    <location>
        <begin position="56"/>
        <end position="65"/>
    </location>
</feature>
<evidence type="ECO:0000313" key="3">
    <source>
        <dbReference type="Proteomes" id="UP000298327"/>
    </source>
</evidence>
<keyword evidence="3" id="KW-1185">Reference proteome</keyword>
<protein>
    <submittedName>
        <fullName evidence="2">Uncharacterized protein</fullName>
    </submittedName>
</protein>
<gene>
    <name evidence="2" type="ORF">EVG20_g1378</name>
</gene>
<comment type="caution">
    <text evidence="2">The sequence shown here is derived from an EMBL/GenBank/DDBJ whole genome shotgun (WGS) entry which is preliminary data.</text>
</comment>